<evidence type="ECO:0000313" key="4">
    <source>
        <dbReference type="EMBL" id="MDP4529739.1"/>
    </source>
</evidence>
<protein>
    <submittedName>
        <fullName evidence="4">Glyoxylate/hydroxypyruvate reductase A</fullName>
    </submittedName>
</protein>
<dbReference type="Proteomes" id="UP001236258">
    <property type="component" value="Unassembled WGS sequence"/>
</dbReference>
<reference evidence="4 5" key="1">
    <citation type="submission" date="2023-08" db="EMBL/GenBank/DDBJ databases">
        <authorList>
            <person name="Joshi A."/>
            <person name="Thite S."/>
        </authorList>
    </citation>
    <scope>NUCLEOTIDE SEQUENCE [LARGE SCALE GENOMIC DNA]</scope>
    <source>
        <strain evidence="4 5">1E1</strain>
    </source>
</reference>
<evidence type="ECO:0000313" key="5">
    <source>
        <dbReference type="Proteomes" id="UP001236258"/>
    </source>
</evidence>
<dbReference type="RefSeq" id="WP_305945803.1">
    <property type="nucleotide sequence ID" value="NZ_JAUZVY010000005.1"/>
</dbReference>
<dbReference type="Pfam" id="PF02826">
    <property type="entry name" value="2-Hacid_dh_C"/>
    <property type="match status" value="1"/>
</dbReference>
<dbReference type="InterPro" id="IPR036291">
    <property type="entry name" value="NAD(P)-bd_dom_sf"/>
</dbReference>
<accession>A0ABT9GRZ1</accession>
<dbReference type="PANTHER" id="PTHR43333">
    <property type="entry name" value="2-HACID_DH_C DOMAIN-CONTAINING PROTEIN"/>
    <property type="match status" value="1"/>
</dbReference>
<organism evidence="4 5">
    <name type="scientific">Alkalimonas delamerensis</name>
    <dbReference type="NCBI Taxonomy" id="265981"/>
    <lineage>
        <taxon>Bacteria</taxon>
        <taxon>Pseudomonadati</taxon>
        <taxon>Pseudomonadota</taxon>
        <taxon>Gammaproteobacteria</taxon>
        <taxon>Alkalimonas</taxon>
    </lineage>
</organism>
<dbReference type="EMBL" id="JAUZVY010000005">
    <property type="protein sequence ID" value="MDP4529739.1"/>
    <property type="molecule type" value="Genomic_DNA"/>
</dbReference>
<dbReference type="PANTHER" id="PTHR43333:SF1">
    <property type="entry name" value="D-ISOMER SPECIFIC 2-HYDROXYACID DEHYDROGENASE NAD-BINDING DOMAIN-CONTAINING PROTEIN"/>
    <property type="match status" value="1"/>
</dbReference>
<sequence>MMSSIALVIPDRDLTPLVAALQQRLPGVSIQQWPEIKQPERVEFAVVWKQPAGSLKGFPALKAIQSYGAGVDSILRDPHLPAVPLSRIVDPKLAAAMIDYLDTVVAMYRLRLDLFAQQQRLGQWRPKGRRKLKQLCVLGLGELGKAVATHFAAAGFQVQGWARTPKAWTDVTTYSGEEGFAAAAADADLVICLLPLTAATEGYLNAQRLAQLKPGAILINVARGAIVDDRALLAALDQEQLAAACLDVFQQEPLPAEHPFWQHPKVTVTPHISAVTNIETAADQIAENYRRSQAVQPLLHPVVLEQGY</sequence>
<evidence type="ECO:0000256" key="1">
    <source>
        <dbReference type="ARBA" id="ARBA00023002"/>
    </source>
</evidence>
<dbReference type="PROSITE" id="PS00671">
    <property type="entry name" value="D_2_HYDROXYACID_DH_3"/>
    <property type="match status" value="1"/>
</dbReference>
<dbReference type="Gene3D" id="3.40.50.720">
    <property type="entry name" value="NAD(P)-binding Rossmann-like Domain"/>
    <property type="match status" value="2"/>
</dbReference>
<dbReference type="InterPro" id="IPR006140">
    <property type="entry name" value="D-isomer_DH_NAD-bd"/>
</dbReference>
<proteinExistence type="predicted"/>
<evidence type="ECO:0000256" key="2">
    <source>
        <dbReference type="ARBA" id="ARBA00023027"/>
    </source>
</evidence>
<gene>
    <name evidence="4" type="ORF">Q3O59_11970</name>
</gene>
<name>A0ABT9GRZ1_9GAMM</name>
<evidence type="ECO:0000259" key="3">
    <source>
        <dbReference type="Pfam" id="PF02826"/>
    </source>
</evidence>
<feature type="domain" description="D-isomer specific 2-hydroxyacid dehydrogenase NAD-binding" evidence="3">
    <location>
        <begin position="111"/>
        <end position="273"/>
    </location>
</feature>
<comment type="caution">
    <text evidence="4">The sequence shown here is derived from an EMBL/GenBank/DDBJ whole genome shotgun (WGS) entry which is preliminary data.</text>
</comment>
<keyword evidence="5" id="KW-1185">Reference proteome</keyword>
<keyword evidence="1" id="KW-0560">Oxidoreductase</keyword>
<keyword evidence="2" id="KW-0520">NAD</keyword>
<dbReference type="CDD" id="cd12164">
    <property type="entry name" value="GDH_like_2"/>
    <property type="match status" value="1"/>
</dbReference>
<dbReference type="SUPFAM" id="SSF51735">
    <property type="entry name" value="NAD(P)-binding Rossmann-fold domains"/>
    <property type="match status" value="1"/>
</dbReference>
<dbReference type="InterPro" id="IPR029753">
    <property type="entry name" value="D-isomer_DH_CS"/>
</dbReference>